<dbReference type="OrthoDB" id="10039049at2759"/>
<accession>R0JV48</accession>
<feature type="region of interest" description="Disordered" evidence="12">
    <location>
        <begin position="309"/>
        <end position="336"/>
    </location>
</feature>
<keyword evidence="3 10" id="KW-0808">Transferase</keyword>
<evidence type="ECO:0000256" key="2">
    <source>
        <dbReference type="ARBA" id="ARBA00009010"/>
    </source>
</evidence>
<organism evidence="14 15">
    <name type="scientific">Exserohilum turcicum (strain 28A)</name>
    <name type="common">Northern leaf blight fungus</name>
    <name type="synonym">Setosphaeria turcica</name>
    <dbReference type="NCBI Taxonomy" id="671987"/>
    <lineage>
        <taxon>Eukaryota</taxon>
        <taxon>Fungi</taxon>
        <taxon>Dikarya</taxon>
        <taxon>Ascomycota</taxon>
        <taxon>Pezizomycotina</taxon>
        <taxon>Dothideomycetes</taxon>
        <taxon>Pleosporomycetidae</taxon>
        <taxon>Pleosporales</taxon>
        <taxon>Pleosporineae</taxon>
        <taxon>Pleosporaceae</taxon>
        <taxon>Exserohilum</taxon>
    </lineage>
</organism>
<keyword evidence="5 10" id="KW-0256">Endoplasmic reticulum</keyword>
<dbReference type="GO" id="GO:0005789">
    <property type="term" value="C:endoplasmic reticulum membrane"/>
    <property type="evidence" value="ECO:0007669"/>
    <property type="project" value="UniProtKB-SubCell"/>
</dbReference>
<dbReference type="PANTHER" id="PTHR10408:SF23">
    <property type="entry name" value="STEROL O-ACYLTRANSFERASE 1-RELATED"/>
    <property type="match status" value="1"/>
</dbReference>
<reference evidence="14 15" key="1">
    <citation type="journal article" date="2012" name="PLoS Pathog.">
        <title>Diverse lifestyles and strategies of plant pathogenesis encoded in the genomes of eighteen Dothideomycetes fungi.</title>
        <authorList>
            <person name="Ohm R.A."/>
            <person name="Feau N."/>
            <person name="Henrissat B."/>
            <person name="Schoch C.L."/>
            <person name="Horwitz B.A."/>
            <person name="Barry K.W."/>
            <person name="Condon B.J."/>
            <person name="Copeland A.C."/>
            <person name="Dhillon B."/>
            <person name="Glaser F."/>
            <person name="Hesse C.N."/>
            <person name="Kosti I."/>
            <person name="LaButti K."/>
            <person name="Lindquist E.A."/>
            <person name="Lucas S."/>
            <person name="Salamov A.A."/>
            <person name="Bradshaw R.E."/>
            <person name="Ciuffetti L."/>
            <person name="Hamelin R.C."/>
            <person name="Kema G.H.J."/>
            <person name="Lawrence C."/>
            <person name="Scott J.A."/>
            <person name="Spatafora J.W."/>
            <person name="Turgeon B.G."/>
            <person name="de Wit P.J.G.M."/>
            <person name="Zhong S."/>
            <person name="Goodwin S.B."/>
            <person name="Grigoriev I.V."/>
        </authorList>
    </citation>
    <scope>NUCLEOTIDE SEQUENCE [LARGE SCALE GENOMIC DNA]</scope>
    <source>
        <strain evidence="15">28A</strain>
    </source>
</reference>
<protein>
    <recommendedName>
        <fullName evidence="10">O-acyltransferase</fullName>
    </recommendedName>
</protein>
<dbReference type="HOGENOM" id="CLU_018190_2_1_1"/>
<evidence type="ECO:0000256" key="6">
    <source>
        <dbReference type="ARBA" id="ARBA00022989"/>
    </source>
</evidence>
<feature type="compositionally biased region" description="Basic and acidic residues" evidence="12">
    <location>
        <begin position="72"/>
        <end position="84"/>
    </location>
</feature>
<evidence type="ECO:0000313" key="15">
    <source>
        <dbReference type="Proteomes" id="UP000016935"/>
    </source>
</evidence>
<dbReference type="AlphaFoldDB" id="R0JV48"/>
<dbReference type="eggNOG" id="KOG0380">
    <property type="taxonomic scope" value="Eukaryota"/>
</dbReference>
<feature type="active site" evidence="11">
    <location>
        <position position="570"/>
    </location>
</feature>
<evidence type="ECO:0000256" key="12">
    <source>
        <dbReference type="SAM" id="MobiDB-lite"/>
    </source>
</evidence>
<name>R0JV48_EXST2</name>
<dbReference type="GO" id="GO:0008204">
    <property type="term" value="P:ergosterol metabolic process"/>
    <property type="evidence" value="ECO:0007669"/>
    <property type="project" value="TreeGrafter"/>
</dbReference>
<evidence type="ECO:0000256" key="5">
    <source>
        <dbReference type="ARBA" id="ARBA00022824"/>
    </source>
</evidence>
<evidence type="ECO:0000256" key="10">
    <source>
        <dbReference type="PIRNR" id="PIRNR000439"/>
    </source>
</evidence>
<evidence type="ECO:0000256" key="3">
    <source>
        <dbReference type="ARBA" id="ARBA00022679"/>
    </source>
</evidence>
<evidence type="ECO:0000256" key="9">
    <source>
        <dbReference type="ARBA" id="ARBA00023568"/>
    </source>
</evidence>
<evidence type="ECO:0000256" key="1">
    <source>
        <dbReference type="ARBA" id="ARBA00004477"/>
    </source>
</evidence>
<feature type="transmembrane region" description="Helical" evidence="13">
    <location>
        <begin position="234"/>
        <end position="252"/>
    </location>
</feature>
<feature type="transmembrane region" description="Helical" evidence="13">
    <location>
        <begin position="558"/>
        <end position="578"/>
    </location>
</feature>
<evidence type="ECO:0000256" key="4">
    <source>
        <dbReference type="ARBA" id="ARBA00022692"/>
    </source>
</evidence>
<sequence length="633" mass="72829">MDGQSVMSHALHGLSTRPPINREDSWSPTTSPAALDVDGVVQSKKLESERVGDSASRSTTAIASDDSGSETHLNEHHSSPRKNIELVLKPSGKNGEYEFTAKDPALQKALRREADKLNWKNKGKPTDLIYRQQFSTFDRLNAAAAQSPFHGFFTLFWIAMALLLVRIAAKNYRTKGSVFGDAEILHLMVDKDLFVMLATDVAMCIATSFCLLLHKAIANDYLTWNGSGWLIQSLWQVFYTVTVIWVTFWRHWPWTHTVFIVLHVFVLLMKQHAYAFYNGYLSRVCRRRNLLQAKLRQLDAIKVQEGPSETTTVTGVDKSHQHDLKHRGSTGPKYSTDISNEESEIATIDQAIEAGNPLDSEQIETFRRVLNTEITVLNEELRGKCTATDNAYPKNLTVRNFVEWTCFPTLVYDLEYPRHERINWWYVAEKSAATLGGIWVMIIISQAYIYPVVVETVRLKEAGMPFEERCREYPWVVLDMIFPMLLEQLLSWYVIWECLLNVLAELTRFADRGFYGPWWNSVSFDQYARDWNRPVHNFLLRHVYHSSISFFRLSKIQATFFTFFLSAIVHEIVMFCIFKKVRGYLFTLQLTQIPLAAFSKTKFMKGRDTLNNVIFWVGLFTGPSILTSLYLIV</sequence>
<keyword evidence="6 13" id="KW-1133">Transmembrane helix</keyword>
<gene>
    <name evidence="14" type="ORF">SETTUDRAFT_137086</name>
</gene>
<evidence type="ECO:0000256" key="11">
    <source>
        <dbReference type="PIRSR" id="PIRSR000439-1"/>
    </source>
</evidence>
<evidence type="ECO:0000256" key="7">
    <source>
        <dbReference type="ARBA" id="ARBA00023136"/>
    </source>
</evidence>
<feature type="region of interest" description="Disordered" evidence="12">
    <location>
        <begin position="1"/>
        <end position="86"/>
    </location>
</feature>
<keyword evidence="7 10" id="KW-0472">Membrane</keyword>
<dbReference type="STRING" id="671987.R0JV48"/>
<dbReference type="Pfam" id="PF03062">
    <property type="entry name" value="MBOAT"/>
    <property type="match status" value="1"/>
</dbReference>
<reference evidence="14 15" key="2">
    <citation type="journal article" date="2013" name="PLoS Genet.">
        <title>Comparative genome structure, secondary metabolite, and effector coding capacity across Cochliobolus pathogens.</title>
        <authorList>
            <person name="Condon B.J."/>
            <person name="Leng Y."/>
            <person name="Wu D."/>
            <person name="Bushley K.E."/>
            <person name="Ohm R.A."/>
            <person name="Otillar R."/>
            <person name="Martin J."/>
            <person name="Schackwitz W."/>
            <person name="Grimwood J."/>
            <person name="MohdZainudin N."/>
            <person name="Xue C."/>
            <person name="Wang R."/>
            <person name="Manning V.A."/>
            <person name="Dhillon B."/>
            <person name="Tu Z.J."/>
            <person name="Steffenson B.J."/>
            <person name="Salamov A."/>
            <person name="Sun H."/>
            <person name="Lowry S."/>
            <person name="LaButti K."/>
            <person name="Han J."/>
            <person name="Copeland A."/>
            <person name="Lindquist E."/>
            <person name="Barry K."/>
            <person name="Schmutz J."/>
            <person name="Baker S.E."/>
            <person name="Ciuffetti L.M."/>
            <person name="Grigoriev I.V."/>
            <person name="Zhong S."/>
            <person name="Turgeon B.G."/>
        </authorList>
    </citation>
    <scope>NUCLEOTIDE SEQUENCE [LARGE SCALE GENOMIC DNA]</scope>
    <source>
        <strain evidence="15">28A</strain>
    </source>
</reference>
<dbReference type="Proteomes" id="UP000016935">
    <property type="component" value="Unassembled WGS sequence"/>
</dbReference>
<dbReference type="GO" id="GO:0034737">
    <property type="term" value="F:ergosterol O-acyltransferase activity"/>
    <property type="evidence" value="ECO:0007669"/>
    <property type="project" value="TreeGrafter"/>
</dbReference>
<feature type="transmembrane region" description="Helical" evidence="13">
    <location>
        <begin position="613"/>
        <end position="632"/>
    </location>
</feature>
<feature type="transmembrane region" description="Helical" evidence="13">
    <location>
        <begin position="193"/>
        <end position="213"/>
    </location>
</feature>
<feature type="transmembrane region" description="Helical" evidence="13">
    <location>
        <begin position="149"/>
        <end position="169"/>
    </location>
</feature>
<dbReference type="GeneID" id="19396395"/>
<dbReference type="RefSeq" id="XP_008027419.1">
    <property type="nucleotide sequence ID" value="XM_008029228.1"/>
</dbReference>
<keyword evidence="15" id="KW-1185">Reference proteome</keyword>
<proteinExistence type="inferred from homology"/>
<keyword evidence="4 13" id="KW-0812">Transmembrane</keyword>
<feature type="transmembrane region" description="Helical" evidence="13">
    <location>
        <begin position="258"/>
        <end position="277"/>
    </location>
</feature>
<comment type="function">
    <text evidence="9">Sterol O-acyltransferase that catalyzes the formation of stery esters.</text>
</comment>
<evidence type="ECO:0000256" key="13">
    <source>
        <dbReference type="SAM" id="Phobius"/>
    </source>
</evidence>
<feature type="transmembrane region" description="Helical" evidence="13">
    <location>
        <begin position="432"/>
        <end position="453"/>
    </location>
</feature>
<keyword evidence="8 10" id="KW-0012">Acyltransferase</keyword>
<dbReference type="PIRSF" id="PIRSF000439">
    <property type="entry name" value="Oat_ACAT_DAG_ARE"/>
    <property type="match status" value="1"/>
</dbReference>
<evidence type="ECO:0000313" key="14">
    <source>
        <dbReference type="EMBL" id="EOA84903.1"/>
    </source>
</evidence>
<dbReference type="InterPro" id="IPR004299">
    <property type="entry name" value="MBOAT_fam"/>
</dbReference>
<dbReference type="InterPro" id="IPR014371">
    <property type="entry name" value="Oat_ACAT_DAG_ARE"/>
</dbReference>
<dbReference type="PANTHER" id="PTHR10408">
    <property type="entry name" value="STEROL O-ACYLTRANSFERASE"/>
    <property type="match status" value="1"/>
</dbReference>
<evidence type="ECO:0000256" key="8">
    <source>
        <dbReference type="ARBA" id="ARBA00023315"/>
    </source>
</evidence>
<comment type="subcellular location">
    <subcellularLocation>
        <location evidence="1 10">Endoplasmic reticulum membrane</location>
        <topology evidence="1 10">Multi-pass membrane protein</topology>
    </subcellularLocation>
</comment>
<comment type="similarity">
    <text evidence="2 10">Belongs to the membrane-bound acyltransferase family. Sterol o-acyltransferase subfamily.</text>
</comment>
<dbReference type="EMBL" id="KB908703">
    <property type="protein sequence ID" value="EOA84903.1"/>
    <property type="molecule type" value="Genomic_DNA"/>
</dbReference>